<keyword evidence="2" id="KW-1185">Reference proteome</keyword>
<dbReference type="Proteomes" id="UP001229355">
    <property type="component" value="Chromosome 1"/>
</dbReference>
<evidence type="ECO:0000313" key="2">
    <source>
        <dbReference type="Proteomes" id="UP001229355"/>
    </source>
</evidence>
<dbReference type="EMBL" id="CP120373">
    <property type="protein sequence ID" value="WEX89509.1"/>
    <property type="molecule type" value="Genomic_DNA"/>
</dbReference>
<proteinExistence type="predicted"/>
<sequence>MSDCCFHPVVGKDMSKLRDKIDYKSYKPGDLRLYGRPAESYKKDVADEKIKKLLDELYGNVETLGGSKDIIDQINKLVEQILNHLKKSAGVVDDGITVAVFDGDYFHFLPISLNVEDGVIESIGVIYGYAYEGHCYKLPKPQIMCLSDAPSLVKDGDCGYDPTFGYAVWSIDKLERAIVLDVRADELKTLVLDENMPGSRSPLAYAQSMNLAPQRHRD</sequence>
<name>A0ABY8DF26_9HYPH</name>
<gene>
    <name evidence="1" type="ORF">PZN02_002612</name>
</gene>
<reference evidence="1 2" key="1">
    <citation type="submission" date="2023-03" db="EMBL/GenBank/DDBJ databases">
        <authorList>
            <person name="Kaur S."/>
            <person name="Espinosa-Saiz D."/>
            <person name="Velazquez E."/>
            <person name="Menendez E."/>
            <person name="diCenzo G.C."/>
        </authorList>
    </citation>
    <scope>NUCLEOTIDE SEQUENCE [LARGE SCALE GENOMIC DNA]</scope>
    <source>
        <strain evidence="1 2">LMG 24692</strain>
    </source>
</reference>
<dbReference type="RefSeq" id="WP_280661484.1">
    <property type="nucleotide sequence ID" value="NZ_CP120373.1"/>
</dbReference>
<protein>
    <submittedName>
        <fullName evidence="1">Uncharacterized protein</fullName>
    </submittedName>
</protein>
<evidence type="ECO:0000313" key="1">
    <source>
        <dbReference type="EMBL" id="WEX89509.1"/>
    </source>
</evidence>
<accession>A0ABY8DF26</accession>
<organism evidence="1 2">
    <name type="scientific">Sinorhizobium garamanticum</name>
    <dbReference type="NCBI Taxonomy" id="680247"/>
    <lineage>
        <taxon>Bacteria</taxon>
        <taxon>Pseudomonadati</taxon>
        <taxon>Pseudomonadota</taxon>
        <taxon>Alphaproteobacteria</taxon>
        <taxon>Hyphomicrobiales</taxon>
        <taxon>Rhizobiaceae</taxon>
        <taxon>Sinorhizobium/Ensifer group</taxon>
        <taxon>Sinorhizobium</taxon>
    </lineage>
</organism>